<evidence type="ECO:0000313" key="6">
    <source>
        <dbReference type="EMBL" id="KAA3677015.1"/>
    </source>
</evidence>
<evidence type="ECO:0000256" key="2">
    <source>
        <dbReference type="ARBA" id="ARBA00022517"/>
    </source>
</evidence>
<evidence type="ECO:0000256" key="3">
    <source>
        <dbReference type="ARBA" id="ARBA00023242"/>
    </source>
</evidence>
<dbReference type="PANTHER" id="PTHR12858:SF2">
    <property type="entry name" value="RIBOSOME BIOGENESIS PROTEIN BMS1 HOMOLOG"/>
    <property type="match status" value="1"/>
</dbReference>
<evidence type="ECO:0000259" key="5">
    <source>
        <dbReference type="PROSITE" id="PS51714"/>
    </source>
</evidence>
<dbReference type="EMBL" id="QNGE01001702">
    <property type="protein sequence ID" value="KAA3677015.1"/>
    <property type="molecule type" value="Genomic_DNA"/>
</dbReference>
<keyword evidence="7" id="KW-1185">Reference proteome</keyword>
<gene>
    <name evidence="6" type="ORF">DEA37_0007084</name>
</gene>
<comment type="subcellular location">
    <subcellularLocation>
        <location evidence="1">Nucleus</location>
        <location evidence="1">Nucleolus</location>
    </subcellularLocation>
</comment>
<dbReference type="InterPro" id="IPR030387">
    <property type="entry name" value="G_Bms1/Tsr1_dom"/>
</dbReference>
<organism evidence="6 7">
    <name type="scientific">Paragonimus westermani</name>
    <dbReference type="NCBI Taxonomy" id="34504"/>
    <lineage>
        <taxon>Eukaryota</taxon>
        <taxon>Metazoa</taxon>
        <taxon>Spiralia</taxon>
        <taxon>Lophotrochozoa</taxon>
        <taxon>Platyhelminthes</taxon>
        <taxon>Trematoda</taxon>
        <taxon>Digenea</taxon>
        <taxon>Plagiorchiida</taxon>
        <taxon>Troglotremata</taxon>
        <taxon>Troglotrematidae</taxon>
        <taxon>Paragonimus</taxon>
    </lineage>
</organism>
<feature type="compositionally biased region" description="Basic and acidic residues" evidence="4">
    <location>
        <begin position="711"/>
        <end position="733"/>
    </location>
</feature>
<dbReference type="PROSITE" id="PS51714">
    <property type="entry name" value="G_BMS1"/>
    <property type="match status" value="1"/>
</dbReference>
<dbReference type="InterPro" id="IPR039761">
    <property type="entry name" value="Bms1/Tsr1"/>
</dbReference>
<dbReference type="GO" id="GO:0003924">
    <property type="term" value="F:GTPase activity"/>
    <property type="evidence" value="ECO:0007669"/>
    <property type="project" value="TreeGrafter"/>
</dbReference>
<feature type="compositionally biased region" description="Basic and acidic residues" evidence="4">
    <location>
        <begin position="1206"/>
        <end position="1218"/>
    </location>
</feature>
<dbReference type="Pfam" id="PF08142">
    <property type="entry name" value="AARP2CN"/>
    <property type="match status" value="1"/>
</dbReference>
<reference evidence="6 7" key="1">
    <citation type="journal article" date="2019" name="Gigascience">
        <title>Whole-genome sequence of the oriental lung fluke Paragonimus westermani.</title>
        <authorList>
            <person name="Oey H."/>
            <person name="Zakrzewski M."/>
            <person name="Narain K."/>
            <person name="Devi K.R."/>
            <person name="Agatsuma T."/>
            <person name="Nawaratna S."/>
            <person name="Gobert G.N."/>
            <person name="Jones M.K."/>
            <person name="Ragan M.A."/>
            <person name="McManus D.P."/>
            <person name="Krause L."/>
        </authorList>
    </citation>
    <scope>NUCLEOTIDE SEQUENCE [LARGE SCALE GENOMIC DNA]</scope>
    <source>
        <strain evidence="6 7">IND2009</strain>
    </source>
</reference>
<feature type="compositionally biased region" description="Acidic residues" evidence="4">
    <location>
        <begin position="674"/>
        <end position="709"/>
    </location>
</feature>
<dbReference type="GO" id="GO:0005730">
    <property type="term" value="C:nucleolus"/>
    <property type="evidence" value="ECO:0007669"/>
    <property type="project" value="UniProtKB-SubCell"/>
</dbReference>
<feature type="compositionally biased region" description="Basic and acidic residues" evidence="4">
    <location>
        <begin position="652"/>
        <end position="667"/>
    </location>
</feature>
<comment type="caution">
    <text evidence="6">The sequence shown here is derived from an EMBL/GenBank/DDBJ whole genome shotgun (WGS) entry which is preliminary data.</text>
</comment>
<keyword evidence="3" id="KW-0539">Nucleus</keyword>
<dbReference type="SUPFAM" id="SSF52540">
    <property type="entry name" value="P-loop containing nucleoside triphosphate hydrolases"/>
    <property type="match status" value="1"/>
</dbReference>
<dbReference type="Proteomes" id="UP000324629">
    <property type="component" value="Unassembled WGS sequence"/>
</dbReference>
<evidence type="ECO:0000256" key="4">
    <source>
        <dbReference type="SAM" id="MobiDB-lite"/>
    </source>
</evidence>
<dbReference type="PANTHER" id="PTHR12858">
    <property type="entry name" value="RIBOSOME BIOGENESIS PROTEIN"/>
    <property type="match status" value="1"/>
</dbReference>
<dbReference type="GO" id="GO:0030686">
    <property type="term" value="C:90S preribosome"/>
    <property type="evidence" value="ECO:0007669"/>
    <property type="project" value="TreeGrafter"/>
</dbReference>
<feature type="compositionally biased region" description="Basic residues" evidence="4">
    <location>
        <begin position="1233"/>
        <end position="1242"/>
    </location>
</feature>
<feature type="region of interest" description="Disordered" evidence="4">
    <location>
        <begin position="1"/>
        <end position="32"/>
    </location>
</feature>
<dbReference type="InterPro" id="IPR012948">
    <property type="entry name" value="AARP2CN"/>
</dbReference>
<feature type="domain" description="Bms1-type G" evidence="5">
    <location>
        <begin position="78"/>
        <end position="257"/>
    </location>
</feature>
<dbReference type="GO" id="GO:0000462">
    <property type="term" value="P:maturation of SSU-rRNA from tricistronic rRNA transcript (SSU-rRNA, 5.8S rRNA, LSU-rRNA)"/>
    <property type="evidence" value="ECO:0007669"/>
    <property type="project" value="TreeGrafter"/>
</dbReference>
<evidence type="ECO:0000313" key="7">
    <source>
        <dbReference type="Proteomes" id="UP000324629"/>
    </source>
</evidence>
<evidence type="ECO:0000256" key="1">
    <source>
        <dbReference type="ARBA" id="ARBA00004604"/>
    </source>
</evidence>
<feature type="region of interest" description="Disordered" evidence="4">
    <location>
        <begin position="644"/>
        <end position="736"/>
    </location>
</feature>
<dbReference type="InterPro" id="IPR027417">
    <property type="entry name" value="P-loop_NTPase"/>
</dbReference>
<proteinExistence type="predicted"/>
<feature type="region of interest" description="Disordered" evidence="4">
    <location>
        <begin position="1202"/>
        <end position="1242"/>
    </location>
</feature>
<accession>A0A5J4NN01</accession>
<feature type="compositionally biased region" description="Basic residues" evidence="4">
    <location>
        <begin position="14"/>
        <end position="27"/>
    </location>
</feature>
<dbReference type="AlphaFoldDB" id="A0A5J4NN01"/>
<keyword evidence="2" id="KW-0690">Ribosome biogenesis</keyword>
<dbReference type="Pfam" id="PF04950">
    <property type="entry name" value="RIBIOP_C"/>
    <property type="match status" value="1"/>
</dbReference>
<dbReference type="InterPro" id="IPR007034">
    <property type="entry name" value="BMS1_TSR1_C"/>
</dbReference>
<dbReference type="SMART" id="SM00785">
    <property type="entry name" value="AARP2CN"/>
    <property type="match status" value="1"/>
</dbReference>
<dbReference type="GO" id="GO:0034511">
    <property type="term" value="F:U3 snoRNA binding"/>
    <property type="evidence" value="ECO:0007669"/>
    <property type="project" value="TreeGrafter"/>
</dbReference>
<name>A0A5J4NN01_9TREM</name>
<dbReference type="Gene3D" id="3.40.50.300">
    <property type="entry name" value="P-loop containing nucleotide triphosphate hydrolases"/>
    <property type="match status" value="1"/>
</dbReference>
<sequence length="1242" mass="138799">MSVPASSGIDESKKKHRAKHSGPKAKKSAPVAPGFTQHNAKAFAVQHTTKAARLVQRTLDYHTKKHHLPRSQYILETTPPIVVALVGPPKSGKSTLLKSLVKHFARQAINVIKGPLTVVVGKKLRLTFIECGCDMNSMLDAAKIADVVLMMVNVRCGLEMYHFEFINMVQVHGLPRIIPVLNHLDTYKDSSASRAVRRKIKQRLWVDLNSKIFLLTRFVPKKYPTVDVPLNEHSKPGDYLIGEVRRLARMIVVKIPRATDWRTSHPYLLIDRLEDITDNNTLSQSAETDRRVSMYGWVRGAPLPPALTSPGIHIAGLGDFTLADCTLQPDPCPLPCHVLQTASSATAKPNRHLAERDRKIYAPMSSLGGVLFDRDATYIDLGGSHYLTNHNQRGHSSHQPKAATQTALNEVHTTFDRAGALDEQLDKHHRVRILEDTPYLRTGNVEFETTADAEVDYVSNGDISDNSEHGQETAEYVQMFSDDLVAGFLMPAGTQLTPKPDEGTKRNVGVKSVHLEVKEILDEIDWKSTNPARINWNRVIYGQASAHSNVEQMRTPVAGGLLYATNTIHSTSGVVELSDHDFTLPLHLDSSLAITSVDDWLKPEISERVANLFTTGQWDPSEDAKTLLQSDMEARNKLALEEANKHATSAADHVRYKPSSHDEKDDIAFGSNEFNDDEEMERDDSSDDDSNGDDGMDAEDIFGDSDNGSDSDVHKDALDDAQRDPNSEFEKRLLRPTKRQKLLEKRKRHKELFGRLYEEAAGGPDATAFYDKLVAAKEAQLAANRAVLQSLPEEALEQLEGFPPGSYVRLEFEGIPHQFIDQFNPCQPLVAGGLPSAEESKGFLQVRFRTHRWLKRVLRSNDPITVSIGWRRYQTVGVFSKEEHNLRNRFLKYSLPHEHCLATIYGPLVPAKTGVVFFVNSAWRPQSDTSGLPTFRVAGTGSVTSTDQSFQVMKKLKLIGEPYKVFSKTAFIRGMFNSALEVSKMIGARIQTVSNVRGLIKAALTNPSVAQPGDFRATFEAQIGKSDLVFLRSFVAVNLPKYYNPVLNRLCPVEVLTLHLPVLSSLFKDVVDLINGTLAQRYYCNYTCFRNHAFNCANAMIIFFPQPIHRPVYLPAPLYVPTKLVAALPFAQKPKASRRAARQMLGGDPVQAALYGDLPPPVKSAADGDHETRHELLARLRQLHADFKQREHAKMIARVTKHKKEVAKLEKRRAANARDRRKTYFARHGGNGGRRRKTSKQN</sequence>
<dbReference type="GO" id="GO:0000479">
    <property type="term" value="P:endonucleolytic cleavage of tricistronic rRNA transcript (SSU-rRNA, 5.8S rRNA, LSU-rRNA)"/>
    <property type="evidence" value="ECO:0007669"/>
    <property type="project" value="TreeGrafter"/>
</dbReference>
<dbReference type="GO" id="GO:0005525">
    <property type="term" value="F:GTP binding"/>
    <property type="evidence" value="ECO:0007669"/>
    <property type="project" value="TreeGrafter"/>
</dbReference>
<dbReference type="SMART" id="SM01362">
    <property type="entry name" value="DUF663"/>
    <property type="match status" value="1"/>
</dbReference>
<protein>
    <submittedName>
        <fullName evidence="6">Ribosome biogenesis protein BMS1</fullName>
    </submittedName>
</protein>